<evidence type="ECO:0000256" key="6">
    <source>
        <dbReference type="ARBA" id="ARBA00023315"/>
    </source>
</evidence>
<dbReference type="Proteomes" id="UP000005710">
    <property type="component" value="Unassembled WGS sequence"/>
</dbReference>
<protein>
    <recommendedName>
        <fullName evidence="8">tRNA N6-adenosine threonylcarbamoyltransferase</fullName>
        <ecNumber evidence="8">2.3.1.234</ecNumber>
    </recommendedName>
    <alternativeName>
        <fullName evidence="8">N6-L-threonylcarbamoyladenine synthase</fullName>
        <shortName evidence="8">t(6)A synthase</shortName>
    </alternativeName>
    <alternativeName>
        <fullName evidence="8">t(6)A37 threonylcarbamoyladenosine biosynthesis protein TsaD</fullName>
    </alternativeName>
    <alternativeName>
        <fullName evidence="8">tRNA threonylcarbamoyladenosine biosynthesis protein TsaD</fullName>
    </alternativeName>
</protein>
<evidence type="ECO:0000256" key="8">
    <source>
        <dbReference type="HAMAP-Rule" id="MF_01445"/>
    </source>
</evidence>
<keyword evidence="11" id="KW-1185">Reference proteome</keyword>
<dbReference type="HOGENOM" id="CLU_023208_0_2_9"/>
<reference evidence="10" key="2">
    <citation type="submission" date="2012-10" db="EMBL/GenBank/DDBJ databases">
        <title>Improved high-quality draft of Thermaerobacter subterraneus C21, DSM 13965.</title>
        <authorList>
            <consortium name="DOE Joint Genome Institute"/>
            <person name="Eisen J."/>
            <person name="Huntemann M."/>
            <person name="Wei C.-L."/>
            <person name="Han J."/>
            <person name="Detter J.C."/>
            <person name="Han C."/>
            <person name="Tapia R."/>
            <person name="Chen A."/>
            <person name="Kyrpides N."/>
            <person name="Mavromatis K."/>
            <person name="Markowitz V."/>
            <person name="Szeto E."/>
            <person name="Ivanova N."/>
            <person name="Mikhailova N."/>
            <person name="Ovchinnikova G."/>
            <person name="Pagani I."/>
            <person name="Pati A."/>
            <person name="Goodwin L."/>
            <person name="Nordberg H.P."/>
            <person name="Cantor M.N."/>
            <person name="Hua S.X."/>
            <person name="Woyke T."/>
            <person name="Eisen J."/>
            <person name="Klenk H.-P."/>
        </authorList>
    </citation>
    <scope>NUCLEOTIDE SEQUENCE [LARGE SCALE GENOMIC DNA]</scope>
    <source>
        <strain evidence="10">DSM 13965</strain>
    </source>
</reference>
<keyword evidence="5 8" id="KW-0408">Iron</keyword>
<dbReference type="FunFam" id="3.30.420.40:FF:000040">
    <property type="entry name" value="tRNA N6-adenosine threonylcarbamoyltransferase"/>
    <property type="match status" value="1"/>
</dbReference>
<dbReference type="GO" id="GO:0008233">
    <property type="term" value="F:peptidase activity"/>
    <property type="evidence" value="ECO:0007669"/>
    <property type="project" value="UniProtKB-KW"/>
</dbReference>
<dbReference type="Pfam" id="PF00814">
    <property type="entry name" value="TsaD"/>
    <property type="match status" value="1"/>
</dbReference>
<evidence type="ECO:0000313" key="10">
    <source>
        <dbReference type="EMBL" id="EKP94562.1"/>
    </source>
</evidence>
<feature type="binding site" evidence="8">
    <location>
        <position position="119"/>
    </location>
    <ligand>
        <name>Fe cation</name>
        <dbReference type="ChEBI" id="CHEBI:24875"/>
    </ligand>
</feature>
<evidence type="ECO:0000313" key="11">
    <source>
        <dbReference type="Proteomes" id="UP000005710"/>
    </source>
</evidence>
<evidence type="ECO:0000259" key="9">
    <source>
        <dbReference type="Pfam" id="PF00814"/>
    </source>
</evidence>
<dbReference type="InterPro" id="IPR017860">
    <property type="entry name" value="Peptidase_M22_CS"/>
</dbReference>
<evidence type="ECO:0000256" key="4">
    <source>
        <dbReference type="ARBA" id="ARBA00022723"/>
    </source>
</evidence>
<comment type="similarity">
    <text evidence="8">Belongs to the KAE1 / TsaD family.</text>
</comment>
<sequence length="353" mass="37569">MSRPHLTLGIETSCDETSFAVVAGGRRILANVILSQTGEHGRYGGVVPELASRRHVTNAVPLLQEALARSGITLAEVDLVAVTRGPGLVGALLVGVSLAKALAWALDKPLVGVHHLAGHIYANFLAGPGDEPAPEPRYPAVALVVSGGHTDLFHLQEGGGLAWLGGTRDDAAGEAFDKVARELGLGYPGGPVIDRLAERGDPQAFPFPRAMLDDDSLDFSFSGLKTAVLYELERRGWRDPQRRGELEARLPDLAASFQQAVVDVLVAKTLRAARQVGARQIYLAGGVAANRRLRRDLEAAAREAGLNLACPPPVLCTDNGAMIAAAGYAAWRRGRRDGLELDVDPDPPLDEWF</sequence>
<dbReference type="STRING" id="867903.ThesuDRAFT_02300"/>
<name>K6PNV5_9FIRM</name>
<feature type="binding site" evidence="8">
    <location>
        <position position="190"/>
    </location>
    <ligand>
        <name>substrate</name>
    </ligand>
</feature>
<dbReference type="EMBL" id="AENY02000003">
    <property type="protein sequence ID" value="EKP94562.1"/>
    <property type="molecule type" value="Genomic_DNA"/>
</dbReference>
<dbReference type="OrthoDB" id="9806197at2"/>
<organism evidence="10 11">
    <name type="scientific">Thermaerobacter subterraneus DSM 13965</name>
    <dbReference type="NCBI Taxonomy" id="867903"/>
    <lineage>
        <taxon>Bacteria</taxon>
        <taxon>Bacillati</taxon>
        <taxon>Bacillota</taxon>
        <taxon>Clostridia</taxon>
        <taxon>Eubacteriales</taxon>
        <taxon>Clostridiales Family XVII. Incertae Sedis</taxon>
        <taxon>Thermaerobacter</taxon>
    </lineage>
</organism>
<evidence type="ECO:0000256" key="3">
    <source>
        <dbReference type="ARBA" id="ARBA00022694"/>
    </source>
</evidence>
<dbReference type="eggNOG" id="COG0533">
    <property type="taxonomic scope" value="Bacteria"/>
</dbReference>
<feature type="binding site" evidence="8">
    <location>
        <position position="290"/>
    </location>
    <ligand>
        <name>substrate</name>
    </ligand>
</feature>
<dbReference type="GO" id="GO:0005737">
    <property type="term" value="C:cytoplasm"/>
    <property type="evidence" value="ECO:0007669"/>
    <property type="project" value="UniProtKB-SubCell"/>
</dbReference>
<evidence type="ECO:0000256" key="5">
    <source>
        <dbReference type="ARBA" id="ARBA00023004"/>
    </source>
</evidence>
<feature type="binding site" evidence="8">
    <location>
        <begin position="144"/>
        <end position="148"/>
    </location>
    <ligand>
        <name>substrate</name>
    </ligand>
</feature>
<comment type="subcellular location">
    <subcellularLocation>
        <location evidence="8">Cytoplasm</location>
    </subcellularLocation>
</comment>
<gene>
    <name evidence="8" type="primary">tsaD</name>
    <name evidence="10" type="ORF">ThesuDRAFT_02300</name>
</gene>
<dbReference type="InterPro" id="IPR017861">
    <property type="entry name" value="KAE1/TsaD"/>
</dbReference>
<proteinExistence type="inferred from homology"/>
<reference evidence="10" key="1">
    <citation type="submission" date="2010-10" db="EMBL/GenBank/DDBJ databases">
        <authorList>
            <consortium name="US DOE Joint Genome Institute (JGI-PGF)"/>
            <person name="Lucas S."/>
            <person name="Copeland A."/>
            <person name="Lapidus A."/>
            <person name="Bruce D."/>
            <person name="Goodwin L."/>
            <person name="Pitluck S."/>
            <person name="Kyrpides N."/>
            <person name="Mavromatis K."/>
            <person name="Detter J.C."/>
            <person name="Han C."/>
            <person name="Land M."/>
            <person name="Hauser L."/>
            <person name="Markowitz V."/>
            <person name="Cheng J.-F."/>
            <person name="Hugenholtz P."/>
            <person name="Woyke T."/>
            <person name="Wu D."/>
            <person name="Pukall R."/>
            <person name="Wahrenburg C."/>
            <person name="Brambilla E."/>
            <person name="Klenk H.-P."/>
            <person name="Eisen J.A."/>
        </authorList>
    </citation>
    <scope>NUCLEOTIDE SEQUENCE [LARGE SCALE GENOMIC DNA]</scope>
    <source>
        <strain evidence="10">DSM 13965</strain>
    </source>
</reference>
<dbReference type="AlphaFoldDB" id="K6PNV5"/>
<feature type="binding site" evidence="8">
    <location>
        <position position="318"/>
    </location>
    <ligand>
        <name>Fe cation</name>
        <dbReference type="ChEBI" id="CHEBI:24875"/>
    </ligand>
</feature>
<evidence type="ECO:0000256" key="1">
    <source>
        <dbReference type="ARBA" id="ARBA00022490"/>
    </source>
</evidence>
<comment type="catalytic activity">
    <reaction evidence="7 8">
        <text>L-threonylcarbamoyladenylate + adenosine(37) in tRNA = N(6)-L-threonylcarbamoyladenosine(37) in tRNA + AMP + H(+)</text>
        <dbReference type="Rhea" id="RHEA:37059"/>
        <dbReference type="Rhea" id="RHEA-COMP:10162"/>
        <dbReference type="Rhea" id="RHEA-COMP:10163"/>
        <dbReference type="ChEBI" id="CHEBI:15378"/>
        <dbReference type="ChEBI" id="CHEBI:73682"/>
        <dbReference type="ChEBI" id="CHEBI:74411"/>
        <dbReference type="ChEBI" id="CHEBI:74418"/>
        <dbReference type="ChEBI" id="CHEBI:456215"/>
        <dbReference type="EC" id="2.3.1.234"/>
    </reaction>
</comment>
<dbReference type="PANTHER" id="PTHR11735:SF6">
    <property type="entry name" value="TRNA N6-ADENOSINE THREONYLCARBAMOYLTRANSFERASE, MITOCHONDRIAL"/>
    <property type="match status" value="1"/>
</dbReference>
<dbReference type="InterPro" id="IPR043129">
    <property type="entry name" value="ATPase_NBD"/>
</dbReference>
<dbReference type="RefSeq" id="WP_006904582.1">
    <property type="nucleotide sequence ID" value="NZ_JH976535.1"/>
</dbReference>
<dbReference type="GO" id="GO:0005506">
    <property type="term" value="F:iron ion binding"/>
    <property type="evidence" value="ECO:0007669"/>
    <property type="project" value="UniProtKB-UniRule"/>
</dbReference>
<keyword evidence="2 8" id="KW-0808">Transferase</keyword>
<dbReference type="PANTHER" id="PTHR11735">
    <property type="entry name" value="TRNA N6-ADENOSINE THREONYLCARBAMOYLTRANSFERASE"/>
    <property type="match status" value="1"/>
</dbReference>
<comment type="function">
    <text evidence="8">Required for the formation of a threonylcarbamoyl group on adenosine at position 37 (t(6)A37) in tRNAs that read codons beginning with adenine. Is involved in the transfer of the threonylcarbamoyl moiety of threonylcarbamoyl-AMP (TC-AMP) to the N6 group of A37, together with TsaE and TsaB. TsaD likely plays a direct catalytic role in this reaction.</text>
</comment>
<keyword evidence="1 8" id="KW-0963">Cytoplasm</keyword>
<dbReference type="PROSITE" id="PS01016">
    <property type="entry name" value="GLYCOPROTEASE"/>
    <property type="match status" value="1"/>
</dbReference>
<evidence type="ECO:0000256" key="7">
    <source>
        <dbReference type="ARBA" id="ARBA00048117"/>
    </source>
</evidence>
<feature type="binding site" evidence="8">
    <location>
        <position position="194"/>
    </location>
    <ligand>
        <name>substrate</name>
    </ligand>
</feature>
<evidence type="ECO:0000256" key="2">
    <source>
        <dbReference type="ARBA" id="ARBA00022679"/>
    </source>
</evidence>
<keyword evidence="3 8" id="KW-0819">tRNA processing</keyword>
<dbReference type="GO" id="GO:0006508">
    <property type="term" value="P:proteolysis"/>
    <property type="evidence" value="ECO:0007669"/>
    <property type="project" value="UniProtKB-KW"/>
</dbReference>
<dbReference type="CDD" id="cd24133">
    <property type="entry name" value="ASKHA_NBD_TsaD_bac"/>
    <property type="match status" value="1"/>
</dbReference>
<feature type="binding site" evidence="8">
    <location>
        <position position="177"/>
    </location>
    <ligand>
        <name>substrate</name>
    </ligand>
</feature>
<accession>K6PNV5</accession>
<dbReference type="HAMAP" id="MF_01445">
    <property type="entry name" value="TsaD"/>
    <property type="match status" value="1"/>
</dbReference>
<dbReference type="SUPFAM" id="SSF53067">
    <property type="entry name" value="Actin-like ATPase domain"/>
    <property type="match status" value="2"/>
</dbReference>
<comment type="caution">
    <text evidence="10">The sequence shown here is derived from an EMBL/GenBank/DDBJ whole genome shotgun (WGS) entry which is preliminary data.</text>
</comment>
<dbReference type="InterPro" id="IPR022450">
    <property type="entry name" value="TsaD"/>
</dbReference>
<feature type="domain" description="Gcp-like" evidence="9">
    <location>
        <begin position="28"/>
        <end position="324"/>
    </location>
</feature>
<dbReference type="EC" id="2.3.1.234" evidence="8"/>
<dbReference type="InterPro" id="IPR000905">
    <property type="entry name" value="Gcp-like_dom"/>
</dbReference>
<dbReference type="GO" id="GO:0061711">
    <property type="term" value="F:tRNA N(6)-L-threonylcarbamoyladenine synthase activity"/>
    <property type="evidence" value="ECO:0007669"/>
    <property type="project" value="UniProtKB-EC"/>
</dbReference>
<dbReference type="Gene3D" id="3.30.420.40">
    <property type="match status" value="2"/>
</dbReference>
<feature type="binding site" evidence="8">
    <location>
        <position position="115"/>
    </location>
    <ligand>
        <name>Fe cation</name>
        <dbReference type="ChEBI" id="CHEBI:24875"/>
    </ligand>
</feature>
<dbReference type="PRINTS" id="PR00789">
    <property type="entry name" value="OSIALOPTASE"/>
</dbReference>
<keyword evidence="4 8" id="KW-0479">Metal-binding</keyword>
<dbReference type="NCBIfam" id="TIGR03723">
    <property type="entry name" value="T6A_TsaD_YgjD"/>
    <property type="match status" value="1"/>
</dbReference>
<dbReference type="GO" id="GO:0002949">
    <property type="term" value="P:tRNA threonylcarbamoyladenosine modification"/>
    <property type="evidence" value="ECO:0007669"/>
    <property type="project" value="UniProtKB-UniRule"/>
</dbReference>
<dbReference type="FunFam" id="3.30.420.40:FF:000012">
    <property type="entry name" value="tRNA N6-adenosine threonylcarbamoyltransferase"/>
    <property type="match status" value="1"/>
</dbReference>
<comment type="cofactor">
    <cofactor evidence="8">
        <name>Fe(2+)</name>
        <dbReference type="ChEBI" id="CHEBI:29033"/>
    </cofactor>
    <text evidence="8">Binds 1 Fe(2+) ion per subunit.</text>
</comment>
<keyword evidence="6 8" id="KW-0012">Acyltransferase</keyword>
<dbReference type="NCBIfam" id="TIGR00329">
    <property type="entry name" value="gcp_kae1"/>
    <property type="match status" value="1"/>
</dbReference>